<proteinExistence type="predicted"/>
<gene>
    <name evidence="1" type="ORF">CROQUDRAFT_91012</name>
</gene>
<organism evidence="1 2">
    <name type="scientific">Cronartium quercuum f. sp. fusiforme G11</name>
    <dbReference type="NCBI Taxonomy" id="708437"/>
    <lineage>
        <taxon>Eukaryota</taxon>
        <taxon>Fungi</taxon>
        <taxon>Dikarya</taxon>
        <taxon>Basidiomycota</taxon>
        <taxon>Pucciniomycotina</taxon>
        <taxon>Pucciniomycetes</taxon>
        <taxon>Pucciniales</taxon>
        <taxon>Coleosporiaceae</taxon>
        <taxon>Cronartium</taxon>
    </lineage>
</organism>
<dbReference type="OrthoDB" id="2497222at2759"/>
<protein>
    <submittedName>
        <fullName evidence="1">Uncharacterized protein</fullName>
    </submittedName>
</protein>
<dbReference type="EMBL" id="MU167243">
    <property type="protein sequence ID" value="KAG0147876.1"/>
    <property type="molecule type" value="Genomic_DNA"/>
</dbReference>
<dbReference type="Proteomes" id="UP000886653">
    <property type="component" value="Unassembled WGS sequence"/>
</dbReference>
<comment type="caution">
    <text evidence="1">The sequence shown here is derived from an EMBL/GenBank/DDBJ whole genome shotgun (WGS) entry which is preliminary data.</text>
</comment>
<sequence length="169" mass="18912">MPGLVADEEELNLEPDRSPCRTFVTQASPLTNSDPMARPHRFWARAPTHPIIEITKLSTFSEINDEISIVRRPNTAATIESDTKTIIGNAGWSKHKLAEPNSGQVDEDIAYRKLLRQLDIIILPLTALLYLSAYLNRGNLGNALLYGLRTDALGNSDLHYSLVLCRFRL</sequence>
<name>A0A9P6TCY2_9BASI</name>
<reference evidence="1" key="1">
    <citation type="submission" date="2013-11" db="EMBL/GenBank/DDBJ databases">
        <title>Genome sequence of the fusiform rust pathogen reveals effectors for host alternation and coevolution with pine.</title>
        <authorList>
            <consortium name="DOE Joint Genome Institute"/>
            <person name="Smith K."/>
            <person name="Pendleton A."/>
            <person name="Kubisiak T."/>
            <person name="Anderson C."/>
            <person name="Salamov A."/>
            <person name="Aerts A."/>
            <person name="Riley R."/>
            <person name="Clum A."/>
            <person name="Lindquist E."/>
            <person name="Ence D."/>
            <person name="Campbell M."/>
            <person name="Kronenberg Z."/>
            <person name="Feau N."/>
            <person name="Dhillon B."/>
            <person name="Hamelin R."/>
            <person name="Burleigh J."/>
            <person name="Smith J."/>
            <person name="Yandell M."/>
            <person name="Nelson C."/>
            <person name="Grigoriev I."/>
            <person name="Davis J."/>
        </authorList>
    </citation>
    <scope>NUCLEOTIDE SEQUENCE</scope>
    <source>
        <strain evidence="1">G11</strain>
    </source>
</reference>
<accession>A0A9P6TCY2</accession>
<evidence type="ECO:0000313" key="1">
    <source>
        <dbReference type="EMBL" id="KAG0147876.1"/>
    </source>
</evidence>
<evidence type="ECO:0000313" key="2">
    <source>
        <dbReference type="Proteomes" id="UP000886653"/>
    </source>
</evidence>
<keyword evidence="2" id="KW-1185">Reference proteome</keyword>
<dbReference type="AlphaFoldDB" id="A0A9P6TCY2"/>